<dbReference type="EMBL" id="MT630936">
    <property type="protein sequence ID" value="QNO44232.1"/>
    <property type="molecule type" value="Genomic_DNA"/>
</dbReference>
<reference evidence="1" key="1">
    <citation type="submission" date="2020-06" db="EMBL/GenBank/DDBJ databases">
        <title>Unique genomic features of the anaerobic methanotrophic archaea.</title>
        <authorList>
            <person name="Chadwick G.L."/>
            <person name="Skennerton C.T."/>
            <person name="Laso-Perez R."/>
            <person name="Leu A.O."/>
            <person name="Speth D.R."/>
            <person name="Yu H."/>
            <person name="Morgan-Lang C."/>
            <person name="Hatzenpichler R."/>
            <person name="Goudeau D."/>
            <person name="Malmstrom R."/>
            <person name="Brazelton W.J."/>
            <person name="Woyke T."/>
            <person name="Hallam S.J."/>
            <person name="Tyson G.W."/>
            <person name="Wegener G."/>
            <person name="Boetius A."/>
            <person name="Orphan V."/>
        </authorList>
    </citation>
    <scope>NUCLEOTIDE SEQUENCE</scope>
</reference>
<proteinExistence type="predicted"/>
<evidence type="ECO:0000313" key="2">
    <source>
        <dbReference type="EMBL" id="QNO46526.1"/>
    </source>
</evidence>
<sequence>MVSIPPCISILFADLHSHGFSKLFRNKSTELENIAGGEKEKCEYVIDVFSQVSSPRGAQDILAMLNGIKLLKISWIFPFSVLYPSNYKLTHGRLNVYFNTISNGYDSIWFTFFHFHHCFLDR</sequence>
<organism evidence="1">
    <name type="scientific">Candidatus Methanogaster sp. ANME-2c ERB4</name>
    <dbReference type="NCBI Taxonomy" id="2759911"/>
    <lineage>
        <taxon>Archaea</taxon>
        <taxon>Methanobacteriati</taxon>
        <taxon>Methanobacteriota</taxon>
        <taxon>Stenosarchaea group</taxon>
        <taxon>Methanomicrobia</taxon>
        <taxon>Methanosarcinales</taxon>
        <taxon>ANME-2 cluster</taxon>
        <taxon>Candidatus Methanogasteraceae</taxon>
        <taxon>Candidatus Methanogaster</taxon>
    </lineage>
</organism>
<evidence type="ECO:0000313" key="1">
    <source>
        <dbReference type="EMBL" id="QNO44232.1"/>
    </source>
</evidence>
<accession>A0A7G9Y898</accession>
<name>A0A7G9Y898_9EURY</name>
<dbReference type="AlphaFoldDB" id="A0A7G9Y898"/>
<dbReference type="EMBL" id="MT631194">
    <property type="protein sequence ID" value="QNO46526.1"/>
    <property type="molecule type" value="Genomic_DNA"/>
</dbReference>
<gene>
    <name evidence="2" type="ORF">HKKCGBCL_00002</name>
    <name evidence="1" type="ORF">JAFNDAPN_00015</name>
</gene>
<protein>
    <submittedName>
        <fullName evidence="1">Uncharacterized protein</fullName>
    </submittedName>
</protein>